<keyword evidence="2" id="KW-1185">Reference proteome</keyword>
<name>A0ACC1IJN5_9FUNG</name>
<proteinExistence type="predicted"/>
<evidence type="ECO:0000313" key="1">
    <source>
        <dbReference type="EMBL" id="KAJ1893404.1"/>
    </source>
</evidence>
<comment type="caution">
    <text evidence="1">The sequence shown here is derived from an EMBL/GenBank/DDBJ whole genome shotgun (WGS) entry which is preliminary data.</text>
</comment>
<protein>
    <submittedName>
        <fullName evidence="1">Uncharacterized protein</fullName>
    </submittedName>
</protein>
<organism evidence="1 2">
    <name type="scientific">Kickxella alabastrina</name>
    <dbReference type="NCBI Taxonomy" id="61397"/>
    <lineage>
        <taxon>Eukaryota</taxon>
        <taxon>Fungi</taxon>
        <taxon>Fungi incertae sedis</taxon>
        <taxon>Zoopagomycota</taxon>
        <taxon>Kickxellomycotina</taxon>
        <taxon>Kickxellomycetes</taxon>
        <taxon>Kickxellales</taxon>
        <taxon>Kickxellaceae</taxon>
        <taxon>Kickxella</taxon>
    </lineage>
</organism>
<reference evidence="1" key="1">
    <citation type="submission" date="2022-07" db="EMBL/GenBank/DDBJ databases">
        <title>Phylogenomic reconstructions and comparative analyses of Kickxellomycotina fungi.</title>
        <authorList>
            <person name="Reynolds N.K."/>
            <person name="Stajich J.E."/>
            <person name="Barry K."/>
            <person name="Grigoriev I.V."/>
            <person name="Crous P."/>
            <person name="Smith M.E."/>
        </authorList>
    </citation>
    <scope>NUCLEOTIDE SEQUENCE</scope>
    <source>
        <strain evidence="1">Benny 63K</strain>
    </source>
</reference>
<gene>
    <name evidence="1" type="ORF">LPJ66_005783</name>
</gene>
<sequence length="175" mass="19888">MSLYTIESFSSLISELSEDQQTVESTGNITLAMADDIYTQLDRVSNRRLDKQCAAPPRRPTIRRPGSSSGGGMLELSDILHRASKMQAQRLSNQDYTRKPGHQLAAGRQSQSAKRTEREKVLAEIARELKLMGSLEREMETERELGHTREHVRRLVLSSIQKLHKKNTPDLHPRL</sequence>
<accession>A0ACC1IJN5</accession>
<evidence type="ECO:0000313" key="2">
    <source>
        <dbReference type="Proteomes" id="UP001150581"/>
    </source>
</evidence>
<dbReference type="Proteomes" id="UP001150581">
    <property type="component" value="Unassembled WGS sequence"/>
</dbReference>
<dbReference type="EMBL" id="JANBPG010000841">
    <property type="protein sequence ID" value="KAJ1893404.1"/>
    <property type="molecule type" value="Genomic_DNA"/>
</dbReference>